<reference evidence="1" key="1">
    <citation type="submission" date="2025-08" db="UniProtKB">
        <authorList>
            <consortium name="Ensembl"/>
        </authorList>
    </citation>
    <scope>IDENTIFICATION</scope>
</reference>
<evidence type="ECO:0000313" key="2">
    <source>
        <dbReference type="Proteomes" id="UP000694568"/>
    </source>
</evidence>
<accession>A0A8C9ZAG0</accession>
<keyword evidence="2" id="KW-1185">Reference proteome</keyword>
<proteinExistence type="predicted"/>
<name>A0A8C9ZAG0_SANLU</name>
<sequence length="47" mass="5316">MLYSCFVRHSAKSSQHFCSCMLRQDVRRTQVLNLGILGTGLAVWQSS</sequence>
<evidence type="ECO:0000313" key="1">
    <source>
        <dbReference type="Ensembl" id="ENSSLUP00000035569.1"/>
    </source>
</evidence>
<organism evidence="1 2">
    <name type="scientific">Sander lucioperca</name>
    <name type="common">Pike-perch</name>
    <name type="synonym">Perca lucioperca</name>
    <dbReference type="NCBI Taxonomy" id="283035"/>
    <lineage>
        <taxon>Eukaryota</taxon>
        <taxon>Metazoa</taxon>
        <taxon>Chordata</taxon>
        <taxon>Craniata</taxon>
        <taxon>Vertebrata</taxon>
        <taxon>Euteleostomi</taxon>
        <taxon>Actinopterygii</taxon>
        <taxon>Neopterygii</taxon>
        <taxon>Teleostei</taxon>
        <taxon>Neoteleostei</taxon>
        <taxon>Acanthomorphata</taxon>
        <taxon>Eupercaria</taxon>
        <taxon>Perciformes</taxon>
        <taxon>Percoidei</taxon>
        <taxon>Percidae</taxon>
        <taxon>Luciopercinae</taxon>
        <taxon>Sander</taxon>
    </lineage>
</organism>
<dbReference type="AlphaFoldDB" id="A0A8C9ZAG0"/>
<dbReference type="Ensembl" id="ENSSLUT00000036670.1">
    <property type="protein sequence ID" value="ENSSLUP00000035569.1"/>
    <property type="gene ID" value="ENSSLUG00000015868.1"/>
</dbReference>
<protein>
    <submittedName>
        <fullName evidence="1">Uncharacterized protein</fullName>
    </submittedName>
</protein>
<reference evidence="1" key="2">
    <citation type="submission" date="2025-09" db="UniProtKB">
        <authorList>
            <consortium name="Ensembl"/>
        </authorList>
    </citation>
    <scope>IDENTIFICATION</scope>
</reference>
<dbReference type="Proteomes" id="UP000694568">
    <property type="component" value="Unplaced"/>
</dbReference>